<evidence type="ECO:0000256" key="2">
    <source>
        <dbReference type="SAM" id="SignalP"/>
    </source>
</evidence>
<comment type="caution">
    <text evidence="3">The sequence shown here is derived from an EMBL/GenBank/DDBJ whole genome shotgun (WGS) entry which is preliminary data.</text>
</comment>
<dbReference type="OrthoDB" id="331263at2759"/>
<gene>
    <name evidence="3" type="ORF">BOVATA_003110</name>
</gene>
<keyword evidence="1" id="KW-1133">Transmembrane helix</keyword>
<feature type="transmembrane region" description="Helical" evidence="1">
    <location>
        <begin position="561"/>
        <end position="583"/>
    </location>
</feature>
<dbReference type="PANTHER" id="PTHR12959">
    <property type="entry name" value="GPI TRANSAMIDASE COMPONENT PIG-T-RELATED"/>
    <property type="match status" value="1"/>
</dbReference>
<dbReference type="InterPro" id="IPR007245">
    <property type="entry name" value="PIG-T"/>
</dbReference>
<feature type="signal peptide" evidence="2">
    <location>
        <begin position="1"/>
        <end position="22"/>
    </location>
</feature>
<dbReference type="VEuPathDB" id="PiroplasmaDB:BOVATA_003110"/>
<evidence type="ECO:0000313" key="3">
    <source>
        <dbReference type="EMBL" id="GBE58818.1"/>
    </source>
</evidence>
<dbReference type="PANTHER" id="PTHR12959:SF11">
    <property type="entry name" value="GPI TRANSAMIDASE COMPONENT PIG-T"/>
    <property type="match status" value="1"/>
</dbReference>
<keyword evidence="4" id="KW-1185">Reference proteome</keyword>
<dbReference type="GeneID" id="39872588"/>
<keyword evidence="1" id="KW-0812">Transmembrane</keyword>
<feature type="chain" id="PRO_5014164971" evidence="2">
    <location>
        <begin position="23"/>
        <end position="601"/>
    </location>
</feature>
<dbReference type="AlphaFoldDB" id="A0A2H6K767"/>
<dbReference type="GO" id="GO:0042765">
    <property type="term" value="C:GPI-anchor transamidase complex"/>
    <property type="evidence" value="ECO:0007669"/>
    <property type="project" value="InterPro"/>
</dbReference>
<evidence type="ECO:0000256" key="1">
    <source>
        <dbReference type="SAM" id="Phobius"/>
    </source>
</evidence>
<dbReference type="RefSeq" id="XP_028865061.1">
    <property type="nucleotide sequence ID" value="XM_029009228.1"/>
</dbReference>
<accession>A0A2H6K767</accession>
<dbReference type="GO" id="GO:0016255">
    <property type="term" value="P:attachment of GPI anchor to protein"/>
    <property type="evidence" value="ECO:0007669"/>
    <property type="project" value="InterPro"/>
</dbReference>
<dbReference type="EMBL" id="BDSA01000001">
    <property type="protein sequence ID" value="GBE58818.1"/>
    <property type="molecule type" value="Genomic_DNA"/>
</dbReference>
<dbReference type="Proteomes" id="UP000236319">
    <property type="component" value="Unassembled WGS sequence"/>
</dbReference>
<name>A0A2H6K767_9APIC</name>
<keyword evidence="1" id="KW-0472">Membrane</keyword>
<dbReference type="Pfam" id="PF04113">
    <property type="entry name" value="Gpi16"/>
    <property type="match status" value="1"/>
</dbReference>
<proteinExistence type="predicted"/>
<protein>
    <submittedName>
        <fullName evidence="3">GPI transamidase component protein</fullName>
    </submittedName>
</protein>
<sequence length="601" mass="67660">MLSPYIAAAGLLAFARCIHCSADVVQEKLSVQPLQDGSFLLALDVSVATPRFVPFPELMAYPGVLMDVLAPDFAKIFVKSRVNNFEFTHHLGDWHSTWGCSKFPVFNTGETLWATWPHTYSPVEVYDYFETLAMGLWGITGAQLHVLTSRQSFIFDMNRIVTLEEPTRSTPKAKSLLSSFADDVFCVDNLYKWRTALPSLGQDGLLSLINDERVWSRSPYKGVRMRMSKTREHLALAVQFQLVVGRKSFSKGLWNIYRGATAPRKLLDATTSAVEILLPETLREAFGGADRLVYDCLDDEQRSEIDESFGKLLSATQGGYKHSCTPPLSLKVYELESTTLNVQRRVQSSLSIIIENNNPDAKYIKFIQPLPYWLVPQISSLTFEVSQRHESGDPSMLQFSCKGGECFKRTVSRQHNMEGYAMMKSQTEAIRDIVHARKVQVPEPPSSWGGVARDFARQYDADLDGDMKEPLFVFERSEYWTEFGFSVLLPAESRIACRVDLQKNQMRFSEIDYSMHRGQLIHSAVVLETSKAAVEDISQPDAQLHYPGAFFSHVVLPDNTMSFNVMGGVGVIIGLLFSVVFHLGTNRPPQETKVTPSKKKD</sequence>
<reference evidence="3 4" key="1">
    <citation type="journal article" date="2017" name="BMC Genomics">
        <title>Whole-genome assembly of Babesia ovata and comparative genomics between closely related pathogens.</title>
        <authorList>
            <person name="Yamagishi J."/>
            <person name="Asada M."/>
            <person name="Hakimi H."/>
            <person name="Tanaka T.Q."/>
            <person name="Sugimoto C."/>
            <person name="Kawazu S."/>
        </authorList>
    </citation>
    <scope>NUCLEOTIDE SEQUENCE [LARGE SCALE GENOMIC DNA]</scope>
    <source>
        <strain evidence="3 4">Miyake</strain>
    </source>
</reference>
<evidence type="ECO:0000313" key="4">
    <source>
        <dbReference type="Proteomes" id="UP000236319"/>
    </source>
</evidence>
<keyword evidence="2" id="KW-0732">Signal</keyword>
<organism evidence="3 4">
    <name type="scientific">Babesia ovata</name>
    <dbReference type="NCBI Taxonomy" id="189622"/>
    <lineage>
        <taxon>Eukaryota</taxon>
        <taxon>Sar</taxon>
        <taxon>Alveolata</taxon>
        <taxon>Apicomplexa</taxon>
        <taxon>Aconoidasida</taxon>
        <taxon>Piroplasmida</taxon>
        <taxon>Babesiidae</taxon>
        <taxon>Babesia</taxon>
    </lineage>
</organism>